<evidence type="ECO:0000256" key="1">
    <source>
        <dbReference type="ARBA" id="ARBA00000085"/>
    </source>
</evidence>
<evidence type="ECO:0000256" key="11">
    <source>
        <dbReference type="ARBA" id="ARBA00023012"/>
    </source>
</evidence>
<name>B9XSQ3_PEDPL</name>
<keyword evidence="15" id="KW-0406">Ion transport</keyword>
<dbReference type="FunFam" id="3.40.50.300:FF:000483">
    <property type="entry name" value="Sensor histidine kinase KdpD"/>
    <property type="match status" value="1"/>
</dbReference>
<comment type="catalytic activity">
    <reaction evidence="1">
        <text>ATP + protein L-histidine = ADP + protein N-phospho-L-histidine.</text>
        <dbReference type="EC" id="2.7.13.3"/>
    </reaction>
</comment>
<dbReference type="Proteomes" id="UP000003688">
    <property type="component" value="Unassembled WGS sequence"/>
</dbReference>
<dbReference type="Gene3D" id="3.40.50.300">
    <property type="entry name" value="P-loop containing nucleotide triphosphate hydrolases"/>
    <property type="match status" value="1"/>
</dbReference>
<dbReference type="Gene3D" id="3.30.450.40">
    <property type="match status" value="1"/>
</dbReference>
<gene>
    <name evidence="15" type="ORF">Cflav_PD0231</name>
</gene>
<dbReference type="Pfam" id="PF02518">
    <property type="entry name" value="HATPase_c"/>
    <property type="match status" value="1"/>
</dbReference>
<dbReference type="Pfam" id="PF13493">
    <property type="entry name" value="DUF4118"/>
    <property type="match status" value="1"/>
</dbReference>
<evidence type="ECO:0000256" key="12">
    <source>
        <dbReference type="ARBA" id="ARBA00023136"/>
    </source>
</evidence>
<dbReference type="CDD" id="cd01987">
    <property type="entry name" value="USP_KdpD-like"/>
    <property type="match status" value="1"/>
</dbReference>
<keyword evidence="4" id="KW-0597">Phosphoprotein</keyword>
<organism evidence="15 16">
    <name type="scientific">Pedosphaera parvula (strain Ellin514)</name>
    <dbReference type="NCBI Taxonomy" id="320771"/>
    <lineage>
        <taxon>Bacteria</taxon>
        <taxon>Pseudomonadati</taxon>
        <taxon>Verrucomicrobiota</taxon>
        <taxon>Pedosphaerae</taxon>
        <taxon>Pedosphaerales</taxon>
        <taxon>Pedosphaeraceae</taxon>
        <taxon>Pedosphaera</taxon>
    </lineage>
</organism>
<dbReference type="PANTHER" id="PTHR45569">
    <property type="entry name" value="SENSOR PROTEIN KDPD"/>
    <property type="match status" value="1"/>
</dbReference>
<dbReference type="PRINTS" id="PR00344">
    <property type="entry name" value="BCTRLSENSOR"/>
</dbReference>
<dbReference type="Pfam" id="PF02702">
    <property type="entry name" value="KdpD"/>
    <property type="match status" value="1"/>
</dbReference>
<dbReference type="InterPro" id="IPR036097">
    <property type="entry name" value="HisK_dim/P_sf"/>
</dbReference>
<dbReference type="STRING" id="320771.Cflav_PD0231"/>
<dbReference type="InterPro" id="IPR003852">
    <property type="entry name" value="Sig_transdc_His_kinase_KdpD_N"/>
</dbReference>
<evidence type="ECO:0000256" key="9">
    <source>
        <dbReference type="ARBA" id="ARBA00022840"/>
    </source>
</evidence>
<keyword evidence="16" id="KW-1185">Reference proteome</keyword>
<dbReference type="Gene3D" id="3.30.565.10">
    <property type="entry name" value="Histidine kinase-like ATPase, C-terminal domain"/>
    <property type="match status" value="1"/>
</dbReference>
<dbReference type="InterPro" id="IPR025201">
    <property type="entry name" value="KdpD_TM"/>
</dbReference>
<dbReference type="InterPro" id="IPR014729">
    <property type="entry name" value="Rossmann-like_a/b/a_fold"/>
</dbReference>
<feature type="transmembrane region" description="Helical" evidence="13">
    <location>
        <begin position="429"/>
        <end position="456"/>
    </location>
</feature>
<evidence type="ECO:0000256" key="2">
    <source>
        <dbReference type="ARBA" id="ARBA00004141"/>
    </source>
</evidence>
<dbReference type="PANTHER" id="PTHR45569:SF1">
    <property type="entry name" value="SENSOR PROTEIN KDPD"/>
    <property type="match status" value="1"/>
</dbReference>
<dbReference type="RefSeq" id="WP_007418836.1">
    <property type="nucleotide sequence ID" value="NZ_ABOX02000084.1"/>
</dbReference>
<dbReference type="EC" id="2.7.13.3" evidence="3"/>
<keyword evidence="8 15" id="KW-0418">Kinase</keyword>
<evidence type="ECO:0000256" key="13">
    <source>
        <dbReference type="SAM" id="Phobius"/>
    </source>
</evidence>
<keyword evidence="6 13" id="KW-0812">Transmembrane</keyword>
<dbReference type="InterPro" id="IPR003661">
    <property type="entry name" value="HisK_dim/P_dom"/>
</dbReference>
<dbReference type="Pfam" id="PF00512">
    <property type="entry name" value="HisKA"/>
    <property type="match status" value="1"/>
</dbReference>
<keyword evidence="7" id="KW-0547">Nucleotide-binding</keyword>
<dbReference type="CDD" id="cd00082">
    <property type="entry name" value="HisKA"/>
    <property type="match status" value="1"/>
</dbReference>
<dbReference type="SMART" id="SM00388">
    <property type="entry name" value="HisKA"/>
    <property type="match status" value="1"/>
</dbReference>
<keyword evidence="5" id="KW-0808">Transferase</keyword>
<evidence type="ECO:0000256" key="10">
    <source>
        <dbReference type="ARBA" id="ARBA00022989"/>
    </source>
</evidence>
<evidence type="ECO:0000313" key="15">
    <source>
        <dbReference type="EMBL" id="EEF57138.1"/>
    </source>
</evidence>
<accession>B9XSQ3</accession>
<dbReference type="InterPro" id="IPR003594">
    <property type="entry name" value="HATPase_dom"/>
</dbReference>
<dbReference type="PROSITE" id="PS50109">
    <property type="entry name" value="HIS_KIN"/>
    <property type="match status" value="1"/>
</dbReference>
<feature type="transmembrane region" description="Helical" evidence="13">
    <location>
        <begin position="476"/>
        <end position="496"/>
    </location>
</feature>
<dbReference type="GO" id="GO:0034220">
    <property type="term" value="P:monoatomic ion transmembrane transport"/>
    <property type="evidence" value="ECO:0007669"/>
    <property type="project" value="UniProtKB-KW"/>
</dbReference>
<keyword evidence="15" id="KW-0813">Transport</keyword>
<evidence type="ECO:0000256" key="8">
    <source>
        <dbReference type="ARBA" id="ARBA00022777"/>
    </source>
</evidence>
<evidence type="ECO:0000256" key="3">
    <source>
        <dbReference type="ARBA" id="ARBA00012438"/>
    </source>
</evidence>
<dbReference type="SUPFAM" id="SSF47384">
    <property type="entry name" value="Homodimeric domain of signal transducing histidine kinase"/>
    <property type="match status" value="1"/>
</dbReference>
<dbReference type="InterPro" id="IPR038318">
    <property type="entry name" value="KdpD_sf"/>
</dbReference>
<comment type="caution">
    <text evidence="15">The sequence shown here is derived from an EMBL/GenBank/DDBJ whole genome shotgun (WGS) entry which is preliminary data.</text>
</comment>
<dbReference type="SMART" id="SM00387">
    <property type="entry name" value="HATPase_c"/>
    <property type="match status" value="1"/>
</dbReference>
<keyword evidence="10 13" id="KW-1133">Transmembrane helix</keyword>
<evidence type="ECO:0000256" key="7">
    <source>
        <dbReference type="ARBA" id="ARBA00022741"/>
    </source>
</evidence>
<dbReference type="SUPFAM" id="SSF55874">
    <property type="entry name" value="ATPase domain of HSP90 chaperone/DNA topoisomerase II/histidine kinase"/>
    <property type="match status" value="1"/>
</dbReference>
<dbReference type="InterPro" id="IPR052023">
    <property type="entry name" value="Histidine_kinase_KdpD"/>
</dbReference>
<dbReference type="InterPro" id="IPR004358">
    <property type="entry name" value="Sig_transdc_His_kin-like_C"/>
</dbReference>
<dbReference type="GO" id="GO:0005524">
    <property type="term" value="F:ATP binding"/>
    <property type="evidence" value="ECO:0007669"/>
    <property type="project" value="UniProtKB-KW"/>
</dbReference>
<reference evidence="15 16" key="1">
    <citation type="journal article" date="2011" name="J. Bacteriol.">
        <title>Genome sequence of 'Pedosphaera parvula' Ellin514, an aerobic Verrucomicrobial isolate from pasture soil.</title>
        <authorList>
            <person name="Kant R."/>
            <person name="van Passel M.W."/>
            <person name="Sangwan P."/>
            <person name="Palva A."/>
            <person name="Lucas S."/>
            <person name="Copeland A."/>
            <person name="Lapidus A."/>
            <person name="Glavina Del Rio T."/>
            <person name="Dalin E."/>
            <person name="Tice H."/>
            <person name="Bruce D."/>
            <person name="Goodwin L."/>
            <person name="Pitluck S."/>
            <person name="Chertkov O."/>
            <person name="Larimer F.W."/>
            <person name="Land M.L."/>
            <person name="Hauser L."/>
            <person name="Brettin T.S."/>
            <person name="Detter J.C."/>
            <person name="Han S."/>
            <person name="de Vos W.M."/>
            <person name="Janssen P.H."/>
            <person name="Smidt H."/>
        </authorList>
    </citation>
    <scope>NUCLEOTIDE SEQUENCE [LARGE SCALE GENOMIC DNA]</scope>
    <source>
        <strain evidence="15 16">Ellin514</strain>
    </source>
</reference>
<dbReference type="Gene3D" id="3.40.50.620">
    <property type="entry name" value="HUPs"/>
    <property type="match status" value="1"/>
</dbReference>
<evidence type="ECO:0000259" key="14">
    <source>
        <dbReference type="PROSITE" id="PS50109"/>
    </source>
</evidence>
<sequence>MTDDLRADPDQLLEAIQKQESLQKRGRLKVFLGMAAGVGKTYAMLEAAIKQKSLGVDVVIGYVETHGRMETDLLAQKLPTIPRKQIEHRGILLPEMDVDAVLARKPRVALVDELAHTNAPGARHPKRYQDVLELLDAGIDVYTTLNVQHVESRAHTVEDITGSTIHETVPDSILDLAEIELIDISPEDLMRRLDEGKVYMPDRAAVAMVNFFREGNLTALREIALRLAADRVGQDVRDYMQVMQIPGPWKTGHRLLVAISASPLSAQMVRWTRRLADSLDAPWFAVHVETSRVLPETDQTRLNKNLAIARELGAEVITTADEDVIRGLLRIARQHNATQIVVGKPAGHNFISWFKGGHFLRRLVEESGDIDIHVVRADKAETPQTPFTWKPQGPIPWKQYGWSLGLVAAVTVLNSSLDSFIGHRAVALIYLLSVVILALFVGRGPVVMTATLSALLWNFFFLPPRFTLYITTIEDAMMFGMYFIVAIVMGELIARFRAKEKAERKREERTTALYHLTRELADAISLDQIVAVLVRHIGKLFNAEAAVLLSEPGNELPRQPMSGSTLKISEKEHSVATWVLHHNQKAGQFTDNLPLSEALYLPLSTATGALGVVGVRLPQSSAPSLEQTNLLEAFVRQAALVIDRQRLHESFQQTRLVAESERLSKTLLDSISHEMRTPLAAITSATSALGDPSHPASPAYTQAMLNEVREAVTRLNRLVGNLLDIARVETGHVKPRLDWCDVGDLINVTVNHLQKELSGRPLNITIHPQVPLVRMDFVLMEQALTNLLLNAAFHTPAGTAIDILAEPRDKELALTVADHGHGIPPESLPRLFDKFYRTPGTSTGGTGLGLSIVKGFMEAQNGRVQVENRPAGGAAFTLYLPLSEVPNVAAETS</sequence>
<dbReference type="InterPro" id="IPR005467">
    <property type="entry name" value="His_kinase_dom"/>
</dbReference>
<keyword evidence="9" id="KW-0067">ATP-binding</keyword>
<dbReference type="SUPFAM" id="SSF52402">
    <property type="entry name" value="Adenine nucleotide alpha hydrolases-like"/>
    <property type="match status" value="1"/>
</dbReference>
<dbReference type="InterPro" id="IPR003018">
    <property type="entry name" value="GAF"/>
</dbReference>
<dbReference type="InterPro" id="IPR029016">
    <property type="entry name" value="GAF-like_dom_sf"/>
</dbReference>
<keyword evidence="15" id="KW-0407">Ion channel</keyword>
<dbReference type="Pfam" id="PF13492">
    <property type="entry name" value="GAF_3"/>
    <property type="match status" value="1"/>
</dbReference>
<evidence type="ECO:0000256" key="4">
    <source>
        <dbReference type="ARBA" id="ARBA00022553"/>
    </source>
</evidence>
<feature type="domain" description="Histidine kinase" evidence="14">
    <location>
        <begin position="670"/>
        <end position="884"/>
    </location>
</feature>
<dbReference type="InterPro" id="IPR027417">
    <property type="entry name" value="P-loop_NTPase"/>
</dbReference>
<keyword evidence="12 13" id="KW-0472">Membrane</keyword>
<dbReference type="Gene3D" id="1.20.120.620">
    <property type="entry name" value="Backbone structure of the membrane domain of e. Coli histidine kinase receptor kdpd"/>
    <property type="match status" value="1"/>
</dbReference>
<dbReference type="Gene3D" id="1.10.287.130">
    <property type="match status" value="1"/>
</dbReference>
<dbReference type="CDD" id="cd00075">
    <property type="entry name" value="HATPase"/>
    <property type="match status" value="1"/>
</dbReference>
<evidence type="ECO:0000313" key="16">
    <source>
        <dbReference type="Proteomes" id="UP000003688"/>
    </source>
</evidence>
<evidence type="ECO:0000256" key="5">
    <source>
        <dbReference type="ARBA" id="ARBA00022679"/>
    </source>
</evidence>
<proteinExistence type="predicted"/>
<keyword evidence="11" id="KW-0902">Two-component regulatory system</keyword>
<comment type="subcellular location">
    <subcellularLocation>
        <location evidence="2">Membrane</location>
        <topology evidence="2">Multi-pass membrane protein</topology>
    </subcellularLocation>
</comment>
<dbReference type="AlphaFoldDB" id="B9XSQ3"/>
<dbReference type="GO" id="GO:0005737">
    <property type="term" value="C:cytoplasm"/>
    <property type="evidence" value="ECO:0007669"/>
    <property type="project" value="UniProtKB-ARBA"/>
</dbReference>
<protein>
    <recommendedName>
        <fullName evidence="3">histidine kinase</fullName>
        <ecNumber evidence="3">2.7.13.3</ecNumber>
    </recommendedName>
</protein>
<dbReference type="GO" id="GO:0005886">
    <property type="term" value="C:plasma membrane"/>
    <property type="evidence" value="ECO:0007669"/>
    <property type="project" value="TreeGrafter"/>
</dbReference>
<dbReference type="SUPFAM" id="SSF55781">
    <property type="entry name" value="GAF domain-like"/>
    <property type="match status" value="1"/>
</dbReference>
<dbReference type="GO" id="GO:0000155">
    <property type="term" value="F:phosphorelay sensor kinase activity"/>
    <property type="evidence" value="ECO:0007669"/>
    <property type="project" value="InterPro"/>
</dbReference>
<dbReference type="InterPro" id="IPR036890">
    <property type="entry name" value="HATPase_C_sf"/>
</dbReference>
<dbReference type="OrthoDB" id="9806130at2"/>
<evidence type="ECO:0000256" key="6">
    <source>
        <dbReference type="ARBA" id="ARBA00022692"/>
    </source>
</evidence>
<dbReference type="EMBL" id="ABOX02000084">
    <property type="protein sequence ID" value="EEF57138.1"/>
    <property type="molecule type" value="Genomic_DNA"/>
</dbReference>